<dbReference type="AlphaFoldDB" id="A0A7C5LZW2"/>
<sequence>MYSLALERTFAHTAIQCMERLEHAYGRGEDKCSDFTPVSCLTDIRASARKVKALGIYRACLLCEDIIDREGPAPSTNLLNALLGLKTLISQYTDGLIEIDPDFKPLKTPDTHAAQSRGTNHKAKTDITALAKTRAATLKPLLEFAANDRQKQALSFLLDYTTTPVEADATPKSTISFERMMQEVSSTTLREARLRRKMISLSYMADFEILPHDNARLARTVLKNLCMVIVQNADKSHSTQISISGRESGTSTSFSVVWPGRGLDDNTVSTFLSSPVIRDFKARSGQIVLKPESGPGLAEIHSVELSLPTTHVQNTGSAPVEMLETSIGAVSGAQI</sequence>
<gene>
    <name evidence="1" type="ORF">ENJ42_06330</name>
</gene>
<proteinExistence type="predicted"/>
<organism evidence="1">
    <name type="scientific">Hellea balneolensis</name>
    <dbReference type="NCBI Taxonomy" id="287478"/>
    <lineage>
        <taxon>Bacteria</taxon>
        <taxon>Pseudomonadati</taxon>
        <taxon>Pseudomonadota</taxon>
        <taxon>Alphaproteobacteria</taxon>
        <taxon>Maricaulales</taxon>
        <taxon>Robiginitomaculaceae</taxon>
        <taxon>Hellea</taxon>
    </lineage>
</organism>
<dbReference type="Proteomes" id="UP000885830">
    <property type="component" value="Unassembled WGS sequence"/>
</dbReference>
<protein>
    <submittedName>
        <fullName evidence="1">Uncharacterized protein</fullName>
    </submittedName>
</protein>
<name>A0A7C5LZW2_9PROT</name>
<comment type="caution">
    <text evidence="1">The sequence shown here is derived from an EMBL/GenBank/DDBJ whole genome shotgun (WGS) entry which is preliminary data.</text>
</comment>
<evidence type="ECO:0000313" key="1">
    <source>
        <dbReference type="EMBL" id="HHL43213.1"/>
    </source>
</evidence>
<reference evidence="1" key="1">
    <citation type="journal article" date="2020" name="mSystems">
        <title>Genome- and Community-Level Interaction Insights into Carbon Utilization and Element Cycling Functions of Hydrothermarchaeota in Hydrothermal Sediment.</title>
        <authorList>
            <person name="Zhou Z."/>
            <person name="Liu Y."/>
            <person name="Xu W."/>
            <person name="Pan J."/>
            <person name="Luo Z.H."/>
            <person name="Li M."/>
        </authorList>
    </citation>
    <scope>NUCLEOTIDE SEQUENCE [LARGE SCALE GENOMIC DNA]</scope>
    <source>
        <strain evidence="1">HyVt-485</strain>
    </source>
</reference>
<dbReference type="EMBL" id="DRMJ01000325">
    <property type="protein sequence ID" value="HHL43213.1"/>
    <property type="molecule type" value="Genomic_DNA"/>
</dbReference>
<accession>A0A7C5LZW2</accession>